<proteinExistence type="inferred from homology"/>
<evidence type="ECO:0000256" key="2">
    <source>
        <dbReference type="ARBA" id="ARBA00022821"/>
    </source>
</evidence>
<dbReference type="InterPro" id="IPR035176">
    <property type="entry name" value="PEP"/>
</dbReference>
<dbReference type="GO" id="GO:0045087">
    <property type="term" value="P:innate immune response"/>
    <property type="evidence" value="ECO:0007669"/>
    <property type="project" value="InterPro"/>
</dbReference>
<name>A0AAD7LEV5_QUISA</name>
<sequence>MEALSREEHREGEGGAYCIYSPCYFLERVAEAIYKCLGLDLTTETEGEINRGRKSSRTFSFRKPPRPPLSHGKGGQIN</sequence>
<comment type="caution">
    <text evidence="4">The sequence shown here is derived from an EMBL/GenBank/DDBJ whole genome shotgun (WGS) entry which is preliminary data.</text>
</comment>
<dbReference type="AlphaFoldDB" id="A0AAD7LEV5"/>
<reference evidence="4" key="1">
    <citation type="journal article" date="2023" name="Science">
        <title>Elucidation of the pathway for biosynthesis of saponin adjuvants from the soapbark tree.</title>
        <authorList>
            <person name="Reed J."/>
            <person name="Orme A."/>
            <person name="El-Demerdash A."/>
            <person name="Owen C."/>
            <person name="Martin L.B.B."/>
            <person name="Misra R.C."/>
            <person name="Kikuchi S."/>
            <person name="Rejzek M."/>
            <person name="Martin A.C."/>
            <person name="Harkess A."/>
            <person name="Leebens-Mack J."/>
            <person name="Louveau T."/>
            <person name="Stephenson M.J."/>
            <person name="Osbourn A."/>
        </authorList>
    </citation>
    <scope>NUCLEOTIDE SEQUENCE</scope>
    <source>
        <strain evidence="4">S10</strain>
    </source>
</reference>
<keyword evidence="5" id="KW-1185">Reference proteome</keyword>
<dbReference type="EMBL" id="JARAOO010000009">
    <property type="protein sequence ID" value="KAJ7956901.1"/>
    <property type="molecule type" value="Genomic_DNA"/>
</dbReference>
<evidence type="ECO:0000256" key="3">
    <source>
        <dbReference type="SAM" id="MobiDB-lite"/>
    </source>
</evidence>
<accession>A0AAD7LEV5</accession>
<keyword evidence="2" id="KW-0611">Plant defense</keyword>
<organism evidence="4 5">
    <name type="scientific">Quillaja saponaria</name>
    <name type="common">Soap bark tree</name>
    <dbReference type="NCBI Taxonomy" id="32244"/>
    <lineage>
        <taxon>Eukaryota</taxon>
        <taxon>Viridiplantae</taxon>
        <taxon>Streptophyta</taxon>
        <taxon>Embryophyta</taxon>
        <taxon>Tracheophyta</taxon>
        <taxon>Spermatophyta</taxon>
        <taxon>Magnoliopsida</taxon>
        <taxon>eudicotyledons</taxon>
        <taxon>Gunneridae</taxon>
        <taxon>Pentapetalae</taxon>
        <taxon>rosids</taxon>
        <taxon>fabids</taxon>
        <taxon>Fabales</taxon>
        <taxon>Quillajaceae</taxon>
        <taxon>Quillaja</taxon>
    </lineage>
</organism>
<evidence type="ECO:0000313" key="4">
    <source>
        <dbReference type="EMBL" id="KAJ7956901.1"/>
    </source>
</evidence>
<dbReference type="KEGG" id="qsa:O6P43_023275"/>
<protein>
    <submittedName>
        <fullName evidence="4">Elicitor peptide 6-like</fullName>
    </submittedName>
</protein>
<feature type="region of interest" description="Disordered" evidence="3">
    <location>
        <begin position="47"/>
        <end position="78"/>
    </location>
</feature>
<gene>
    <name evidence="4" type="ORF">O6P43_023275</name>
</gene>
<comment type="similarity">
    <text evidence="1">Belongs to the brassicaceae elicitor peptide family.</text>
</comment>
<dbReference type="Pfam" id="PF17232">
    <property type="entry name" value="Pep1_7"/>
    <property type="match status" value="1"/>
</dbReference>
<evidence type="ECO:0000313" key="5">
    <source>
        <dbReference type="Proteomes" id="UP001163823"/>
    </source>
</evidence>
<evidence type="ECO:0000256" key="1">
    <source>
        <dbReference type="ARBA" id="ARBA00011021"/>
    </source>
</evidence>
<dbReference type="Proteomes" id="UP001163823">
    <property type="component" value="Chromosome 9"/>
</dbReference>